<evidence type="ECO:0000313" key="2">
    <source>
        <dbReference type="Proteomes" id="UP000000600"/>
    </source>
</evidence>
<name>A0DXH6_PARTE</name>
<dbReference type="KEGG" id="ptm:GSPATT00021376001"/>
<reference evidence="1 2" key="1">
    <citation type="journal article" date="2006" name="Nature">
        <title>Global trends of whole-genome duplications revealed by the ciliate Paramecium tetraurelia.</title>
        <authorList>
            <consortium name="Genoscope"/>
            <person name="Aury J.-M."/>
            <person name="Jaillon O."/>
            <person name="Duret L."/>
            <person name="Noel B."/>
            <person name="Jubin C."/>
            <person name="Porcel B.M."/>
            <person name="Segurens B."/>
            <person name="Daubin V."/>
            <person name="Anthouard V."/>
            <person name="Aiach N."/>
            <person name="Arnaiz O."/>
            <person name="Billaut A."/>
            <person name="Beisson J."/>
            <person name="Blanc I."/>
            <person name="Bouhouche K."/>
            <person name="Camara F."/>
            <person name="Duharcourt S."/>
            <person name="Guigo R."/>
            <person name="Gogendeau D."/>
            <person name="Katinka M."/>
            <person name="Keller A.-M."/>
            <person name="Kissmehl R."/>
            <person name="Klotz C."/>
            <person name="Koll F."/>
            <person name="Le Moue A."/>
            <person name="Lepere C."/>
            <person name="Malinsky S."/>
            <person name="Nowacki M."/>
            <person name="Nowak J.K."/>
            <person name="Plattner H."/>
            <person name="Poulain J."/>
            <person name="Ruiz F."/>
            <person name="Serrano V."/>
            <person name="Zagulski M."/>
            <person name="Dessen P."/>
            <person name="Betermier M."/>
            <person name="Weissenbach J."/>
            <person name="Scarpelli C."/>
            <person name="Schachter V."/>
            <person name="Sperling L."/>
            <person name="Meyer E."/>
            <person name="Cohen J."/>
            <person name="Wincker P."/>
        </authorList>
    </citation>
    <scope>NUCLEOTIDE SEQUENCE [LARGE SCALE GENOMIC DNA]</scope>
    <source>
        <strain evidence="1 2">Stock d4-2</strain>
    </source>
</reference>
<gene>
    <name evidence="1" type="ORF">GSPATT00021376001</name>
</gene>
<dbReference type="OrthoDB" id="10562405at2759"/>
<dbReference type="AlphaFoldDB" id="A0DXH6"/>
<dbReference type="RefSeq" id="XP_001455140.1">
    <property type="nucleotide sequence ID" value="XM_001455103.1"/>
</dbReference>
<accession>A0DXH6</accession>
<dbReference type="HOGENOM" id="CLU_1032299_0_0_1"/>
<dbReference type="GeneID" id="5040925"/>
<keyword evidence="2" id="KW-1185">Reference proteome</keyword>
<proteinExistence type="predicted"/>
<protein>
    <submittedName>
        <fullName evidence="1">Uncharacterized protein</fullName>
    </submittedName>
</protein>
<dbReference type="EMBL" id="CT868629">
    <property type="protein sequence ID" value="CAK87743.1"/>
    <property type="molecule type" value="Genomic_DNA"/>
</dbReference>
<dbReference type="Proteomes" id="UP000000600">
    <property type="component" value="Unassembled WGS sequence"/>
</dbReference>
<dbReference type="InParanoid" id="A0DXH6"/>
<organism evidence="1 2">
    <name type="scientific">Paramecium tetraurelia</name>
    <dbReference type="NCBI Taxonomy" id="5888"/>
    <lineage>
        <taxon>Eukaryota</taxon>
        <taxon>Sar</taxon>
        <taxon>Alveolata</taxon>
        <taxon>Ciliophora</taxon>
        <taxon>Intramacronucleata</taxon>
        <taxon>Oligohymenophorea</taxon>
        <taxon>Peniculida</taxon>
        <taxon>Parameciidae</taxon>
        <taxon>Paramecium</taxon>
    </lineage>
</organism>
<evidence type="ECO:0000313" key="1">
    <source>
        <dbReference type="EMBL" id="CAK87743.1"/>
    </source>
</evidence>
<sequence>MIQQQLVQNACKILNLLVKAHFVKMIYIQVNFNRQKVSNGADENDDSLYFCIRCERTAINDIYSFTQAFHIAQALLHQIASWRLQVLIFKFIIMQRICFIAFRNKRYKVFQSEFIRRLKCKIDSTKFSIIVVNNCLKPYLKALIIRVIMPQQNRIYCFEYQDDKSSLKSTLYKDLKSFNIDQKIQIGCSICEDGFIFDFTLGNVQENNQKIQTYLRSFFNFDGIEICTLSAENNFTVAPEIVNCDKYISFYKVFSLLYPSYNAQSLGKVK</sequence>